<dbReference type="Gene3D" id="3.30.40.10">
    <property type="entry name" value="Zinc/RING finger domain, C3HC4 (zinc finger)"/>
    <property type="match status" value="1"/>
</dbReference>
<dbReference type="SMART" id="SM00504">
    <property type="entry name" value="Ubox"/>
    <property type="match status" value="1"/>
</dbReference>
<evidence type="ECO:0000256" key="1">
    <source>
        <dbReference type="SAM" id="MobiDB-lite"/>
    </source>
</evidence>
<sequence length="538" mass="58263">MTSPLDALLHWSKDLGHLEGADSLAALAQRGGQSNWDARWAHAVAKQTIVLALGGGEKGRPDLELVIIQALAAGIANFAESIQTENASDVQPLLEELVADLEASTPHLFLRLCRSSPSPSFSGTEPGSVSSQTRRALEMLCTWILTMLFRASGSLEPTLLCEWMGGDLLWALVLAKGILNIETPGDLLPLPRELPALQREVLNCVLQLPTPSVAFWDETPDGAIPLEQRNAELVQHRDGLAEAVLACGIQPSLVTATANFMHEDPDLLLHLVGFLASLHHPAPHLQVKDVEAYGITHAKMSAALAMSLQDCNLKLWCLLANGMALFPALLRLLRPAADLAFFCPPPRQVLASFTSATLAVSTAPRVLAALCVIAANASAEPHETPLEAALAQFPEAELNDVAKQWHSWRGPVSRRPSSTAWTRLFGEEEPSPMAPPNSSPAEDISPPPGLAALLQNAPEEFRCALDGRLMMDPVQTPQGHVFERATLAQALYRSGNRCPSSGEALELEETWRLPELRGQILAWVRSQPRRLPRAELQS</sequence>
<dbReference type="InterPro" id="IPR013083">
    <property type="entry name" value="Znf_RING/FYVE/PHD"/>
</dbReference>
<dbReference type="SUPFAM" id="SSF57850">
    <property type="entry name" value="RING/U-box"/>
    <property type="match status" value="1"/>
</dbReference>
<reference evidence="3 4" key="1">
    <citation type="submission" date="2024-02" db="EMBL/GenBank/DDBJ databases">
        <authorList>
            <person name="Chen Y."/>
            <person name="Shah S."/>
            <person name="Dougan E. K."/>
            <person name="Thang M."/>
            <person name="Chan C."/>
        </authorList>
    </citation>
    <scope>NUCLEOTIDE SEQUENCE [LARGE SCALE GENOMIC DNA]</scope>
</reference>
<organism evidence="3 4">
    <name type="scientific">Durusdinium trenchii</name>
    <dbReference type="NCBI Taxonomy" id="1381693"/>
    <lineage>
        <taxon>Eukaryota</taxon>
        <taxon>Sar</taxon>
        <taxon>Alveolata</taxon>
        <taxon>Dinophyceae</taxon>
        <taxon>Suessiales</taxon>
        <taxon>Symbiodiniaceae</taxon>
        <taxon>Durusdinium</taxon>
    </lineage>
</organism>
<comment type="caution">
    <text evidence="3">The sequence shown here is derived from an EMBL/GenBank/DDBJ whole genome shotgun (WGS) entry which is preliminary data.</text>
</comment>
<keyword evidence="4" id="KW-1185">Reference proteome</keyword>
<dbReference type="EMBL" id="CAXAMN010022807">
    <property type="protein sequence ID" value="CAK9072934.1"/>
    <property type="molecule type" value="Genomic_DNA"/>
</dbReference>
<feature type="domain" description="U-box" evidence="2">
    <location>
        <begin position="456"/>
        <end position="530"/>
    </location>
</feature>
<gene>
    <name evidence="3" type="ORF">CCMP2556_LOCUS35875</name>
</gene>
<dbReference type="Pfam" id="PF04564">
    <property type="entry name" value="U-box"/>
    <property type="match status" value="1"/>
</dbReference>
<feature type="region of interest" description="Disordered" evidence="1">
    <location>
        <begin position="427"/>
        <end position="450"/>
    </location>
</feature>
<evidence type="ECO:0000259" key="2">
    <source>
        <dbReference type="PROSITE" id="PS51698"/>
    </source>
</evidence>
<dbReference type="Proteomes" id="UP001642484">
    <property type="component" value="Unassembled WGS sequence"/>
</dbReference>
<accession>A0ABP0PD08</accession>
<name>A0ABP0PD08_9DINO</name>
<dbReference type="PROSITE" id="PS51698">
    <property type="entry name" value="U_BOX"/>
    <property type="match status" value="1"/>
</dbReference>
<evidence type="ECO:0000313" key="4">
    <source>
        <dbReference type="Proteomes" id="UP001642484"/>
    </source>
</evidence>
<dbReference type="InterPro" id="IPR003613">
    <property type="entry name" value="Ubox_domain"/>
</dbReference>
<protein>
    <recommendedName>
        <fullName evidence="2">U-box domain-containing protein</fullName>
    </recommendedName>
</protein>
<proteinExistence type="predicted"/>
<evidence type="ECO:0000313" key="3">
    <source>
        <dbReference type="EMBL" id="CAK9072934.1"/>
    </source>
</evidence>